<dbReference type="SMART" id="SM00267">
    <property type="entry name" value="GGDEF"/>
    <property type="match status" value="1"/>
</dbReference>
<comment type="subcellular location">
    <subcellularLocation>
        <location evidence="1">Cell membrane</location>
        <topology evidence="1">Multi-pass membrane protein</topology>
    </subcellularLocation>
</comment>
<dbReference type="InterPro" id="IPR006674">
    <property type="entry name" value="HD_domain"/>
</dbReference>
<evidence type="ECO:0000259" key="8">
    <source>
        <dbReference type="PROSITE" id="PS51831"/>
    </source>
</evidence>
<feature type="transmembrane region" description="Helical" evidence="6">
    <location>
        <begin position="12"/>
        <end position="34"/>
    </location>
</feature>
<proteinExistence type="predicted"/>
<dbReference type="InterPro" id="IPR033480">
    <property type="entry name" value="sCache_2"/>
</dbReference>
<dbReference type="AlphaFoldDB" id="A0A949TLY5"/>
<keyword evidence="11" id="KW-1185">Reference proteome</keyword>
<dbReference type="CDD" id="cd00077">
    <property type="entry name" value="HDc"/>
    <property type="match status" value="1"/>
</dbReference>
<reference evidence="10" key="1">
    <citation type="submission" date="2020-12" db="EMBL/GenBank/DDBJ databases">
        <title>Clostridium thailandense sp. nov., a novel acetogenic bacterium isolated from peat land soil in Thailand.</title>
        <authorList>
            <person name="Chaikitkaew S."/>
            <person name="Birkeland N.K."/>
        </authorList>
    </citation>
    <scope>NUCLEOTIDE SEQUENCE</scope>
    <source>
        <strain evidence="10">PL3</strain>
    </source>
</reference>
<sequence length="578" mass="65418">MKKTKVKSINFVIKIELILISALLLILILGLISYKVSKQQLETSGKLLLKNGVEMTLQEIDVNQKLVAEGKLTLDTAQENVREYMLGKKNSDGTRPINKNINLGTNGYLFAYTQDGHEAVHPLLEGNNVWNVQDKKDGSYIVQNQIKIGNNGGGYLTYWWLLPNSNTIAQKITYQKVDPNWKWVVSAGTYMSDFNKGSNQILKIMIIVLIILMLIGGLLILAIFKNMTIEKQMKEKLRFLSYHDQLTGLYNRRFFEEELIQLDIENALPLTIVMADVNGLKLINDSFGHASGDELLKKVAQIMKKGFRKDDIIARLSGDEFVVLLPNTNMSRTEQILKNIKALASAGKVGTIDISISFGYQTMSNKEEKIQDVLKKAEDYMYKKKLFEGPSIRGKTINTIISTLHEKNKREEQHSHRVSKLCESMGVALGLPEDEIKELKTVGLLHDIGKVAVEETILNKPGKLTDEEWEEIKRHPEIGYRILSTVNDLSEMAGYVLAHHERYDGKGYPKGLKGENIPLQSRIIAIADTYDAMVSERSYRNALPEEVAIEELKKNAGSQFDVKLTKIFIEKILNKQFD</sequence>
<dbReference type="Pfam" id="PF17200">
    <property type="entry name" value="sCache_2"/>
    <property type="match status" value="1"/>
</dbReference>
<evidence type="ECO:0000259" key="7">
    <source>
        <dbReference type="PROSITE" id="PS50887"/>
    </source>
</evidence>
<evidence type="ECO:0000313" key="10">
    <source>
        <dbReference type="EMBL" id="MBV7272882.1"/>
    </source>
</evidence>
<dbReference type="PROSITE" id="PS51832">
    <property type="entry name" value="HD_GYP"/>
    <property type="match status" value="1"/>
</dbReference>
<dbReference type="NCBIfam" id="TIGR00254">
    <property type="entry name" value="GGDEF"/>
    <property type="match status" value="1"/>
</dbReference>
<evidence type="ECO:0000256" key="1">
    <source>
        <dbReference type="ARBA" id="ARBA00004651"/>
    </source>
</evidence>
<feature type="domain" description="HD-GYP" evidence="9">
    <location>
        <begin position="389"/>
        <end position="578"/>
    </location>
</feature>
<evidence type="ECO:0000259" key="9">
    <source>
        <dbReference type="PROSITE" id="PS51832"/>
    </source>
</evidence>
<feature type="domain" description="HD" evidence="8">
    <location>
        <begin position="411"/>
        <end position="533"/>
    </location>
</feature>
<dbReference type="PANTHER" id="PTHR43155:SF2">
    <property type="entry name" value="CYCLIC DI-GMP PHOSPHODIESTERASE PA4108"/>
    <property type="match status" value="1"/>
</dbReference>
<dbReference type="SMART" id="SM00471">
    <property type="entry name" value="HDc"/>
    <property type="match status" value="1"/>
</dbReference>
<dbReference type="PANTHER" id="PTHR43155">
    <property type="entry name" value="CYCLIC DI-GMP PHOSPHODIESTERASE PA4108-RELATED"/>
    <property type="match status" value="1"/>
</dbReference>
<evidence type="ECO:0000256" key="6">
    <source>
        <dbReference type="SAM" id="Phobius"/>
    </source>
</evidence>
<dbReference type="InterPro" id="IPR037522">
    <property type="entry name" value="HD_GYP_dom"/>
</dbReference>
<dbReference type="PROSITE" id="PS50887">
    <property type="entry name" value="GGDEF"/>
    <property type="match status" value="1"/>
</dbReference>
<dbReference type="CDD" id="cd01949">
    <property type="entry name" value="GGDEF"/>
    <property type="match status" value="1"/>
</dbReference>
<dbReference type="EMBL" id="JAEEGC010000034">
    <property type="protein sequence ID" value="MBV7272882.1"/>
    <property type="molecule type" value="Genomic_DNA"/>
</dbReference>
<evidence type="ECO:0000256" key="2">
    <source>
        <dbReference type="ARBA" id="ARBA00022475"/>
    </source>
</evidence>
<dbReference type="Pfam" id="PF00990">
    <property type="entry name" value="GGDEF"/>
    <property type="match status" value="1"/>
</dbReference>
<keyword evidence="2" id="KW-1003">Cell membrane</keyword>
<protein>
    <submittedName>
        <fullName evidence="10">Cache domain-containing protein</fullName>
    </submittedName>
</protein>
<feature type="transmembrane region" description="Helical" evidence="6">
    <location>
        <begin position="201"/>
        <end position="224"/>
    </location>
</feature>
<dbReference type="InterPro" id="IPR003607">
    <property type="entry name" value="HD/PDEase_dom"/>
</dbReference>
<comment type="caution">
    <text evidence="10">The sequence shown here is derived from an EMBL/GenBank/DDBJ whole genome shotgun (WGS) entry which is preliminary data.</text>
</comment>
<feature type="domain" description="GGDEF" evidence="7">
    <location>
        <begin position="268"/>
        <end position="403"/>
    </location>
</feature>
<evidence type="ECO:0000313" key="11">
    <source>
        <dbReference type="Proteomes" id="UP000694308"/>
    </source>
</evidence>
<accession>A0A949TLY5</accession>
<keyword evidence="4 6" id="KW-1133">Transmembrane helix</keyword>
<dbReference type="GO" id="GO:0005886">
    <property type="term" value="C:plasma membrane"/>
    <property type="evidence" value="ECO:0007669"/>
    <property type="project" value="UniProtKB-SubCell"/>
</dbReference>
<keyword evidence="5 6" id="KW-0472">Membrane</keyword>
<dbReference type="SMART" id="SM01049">
    <property type="entry name" value="Cache_2"/>
    <property type="match status" value="1"/>
</dbReference>
<dbReference type="InterPro" id="IPR000160">
    <property type="entry name" value="GGDEF_dom"/>
</dbReference>
<evidence type="ECO:0000256" key="5">
    <source>
        <dbReference type="ARBA" id="ARBA00023136"/>
    </source>
</evidence>
<evidence type="ECO:0000256" key="4">
    <source>
        <dbReference type="ARBA" id="ARBA00022989"/>
    </source>
</evidence>
<evidence type="ECO:0000256" key="3">
    <source>
        <dbReference type="ARBA" id="ARBA00022692"/>
    </source>
</evidence>
<dbReference type="PROSITE" id="PS51831">
    <property type="entry name" value="HD"/>
    <property type="match status" value="1"/>
</dbReference>
<organism evidence="10 11">
    <name type="scientific">Clostridium thailandense</name>
    <dbReference type="NCBI Taxonomy" id="2794346"/>
    <lineage>
        <taxon>Bacteria</taxon>
        <taxon>Bacillati</taxon>
        <taxon>Bacillota</taxon>
        <taxon>Clostridia</taxon>
        <taxon>Eubacteriales</taxon>
        <taxon>Clostridiaceae</taxon>
        <taxon>Clostridium</taxon>
    </lineage>
</organism>
<dbReference type="Pfam" id="PF13487">
    <property type="entry name" value="HD_5"/>
    <property type="match status" value="1"/>
</dbReference>
<dbReference type="Proteomes" id="UP000694308">
    <property type="component" value="Unassembled WGS sequence"/>
</dbReference>
<keyword evidence="3 6" id="KW-0812">Transmembrane</keyword>
<gene>
    <name evidence="10" type="ORF">I6U48_08150</name>
</gene>
<name>A0A949TLY5_9CLOT</name>